<reference evidence="1 2" key="1">
    <citation type="journal article" date="2019" name="Gigascience">
        <title>Whole-genome sequence of the oriental lung fluke Paragonimus westermani.</title>
        <authorList>
            <person name="Oey H."/>
            <person name="Zakrzewski M."/>
            <person name="Narain K."/>
            <person name="Devi K.R."/>
            <person name="Agatsuma T."/>
            <person name="Nawaratna S."/>
            <person name="Gobert G.N."/>
            <person name="Jones M.K."/>
            <person name="Ragan M.A."/>
            <person name="McManus D.P."/>
            <person name="Krause L."/>
        </authorList>
    </citation>
    <scope>NUCLEOTIDE SEQUENCE [LARGE SCALE GENOMIC DNA]</scope>
    <source>
        <strain evidence="1 2">IND2009</strain>
    </source>
</reference>
<name>A0A5J4NR69_9TREM</name>
<protein>
    <submittedName>
        <fullName evidence="1">F-box and leucine-rich repeat protein 4</fullName>
    </submittedName>
</protein>
<dbReference type="Proteomes" id="UP000324629">
    <property type="component" value="Unassembled WGS sequence"/>
</dbReference>
<dbReference type="AlphaFoldDB" id="A0A5J4NR69"/>
<sequence length="463" mass="51349">MFHGRNPGFELIHQYVFEVIDFSSQYGSENDTSYTAGNLVGPCQVYPSYCDSSATCSFRHFGQWPQLCSSALKPISSPPDGYTSADYVDLFFDVPVVPTRIQVFETYNPGAIVRILACYRSQPAHEPVNARKLHWVTLWKAPRSRASSVVKGQTPRQLQLQYTSFESDPDSSRALALTTLSLRHRSGFSSDGPSQSEFRRHLYSSQFQQHLGCAHIFQPPLLFHVSFQQTNVPPFPTDLIRIELDSGRCGYYPELDAVRLTGWAEVSRWSGFTQLEDTVVHDSSLTIHSNPRVGPRASFFSELLRPRSPHLCFPSDLCLPNAESVDVSVSALSPDASPNRLPVLPVSKLFPTSQQLSGALIQPSVYSGASSTFPDNSSSSSLCRLPPVGLDMLLPRVGHIVAVSPGLICPVSLFGLMHLDETAPWRHGPLTRLPLSEYTKRQYSFIADVYCVCGVDVPTHRLP</sequence>
<dbReference type="EMBL" id="QNGE01001194">
    <property type="protein sequence ID" value="KAA3678177.1"/>
    <property type="molecule type" value="Genomic_DNA"/>
</dbReference>
<evidence type="ECO:0000313" key="2">
    <source>
        <dbReference type="Proteomes" id="UP000324629"/>
    </source>
</evidence>
<comment type="caution">
    <text evidence="1">The sequence shown here is derived from an EMBL/GenBank/DDBJ whole genome shotgun (WGS) entry which is preliminary data.</text>
</comment>
<proteinExistence type="predicted"/>
<keyword evidence="2" id="KW-1185">Reference proteome</keyword>
<evidence type="ECO:0000313" key="1">
    <source>
        <dbReference type="EMBL" id="KAA3678177.1"/>
    </source>
</evidence>
<accession>A0A5J4NR69</accession>
<gene>
    <name evidence="1" type="ORF">DEA37_0003189</name>
</gene>
<organism evidence="1 2">
    <name type="scientific">Paragonimus westermani</name>
    <dbReference type="NCBI Taxonomy" id="34504"/>
    <lineage>
        <taxon>Eukaryota</taxon>
        <taxon>Metazoa</taxon>
        <taxon>Spiralia</taxon>
        <taxon>Lophotrochozoa</taxon>
        <taxon>Platyhelminthes</taxon>
        <taxon>Trematoda</taxon>
        <taxon>Digenea</taxon>
        <taxon>Plagiorchiida</taxon>
        <taxon>Troglotremata</taxon>
        <taxon>Troglotrematidae</taxon>
        <taxon>Paragonimus</taxon>
    </lineage>
</organism>